<evidence type="ECO:0000313" key="4">
    <source>
        <dbReference type="EnsemblMetazoa" id="HelroP157165"/>
    </source>
</evidence>
<dbReference type="PROSITE" id="PS50056">
    <property type="entry name" value="TYR_PHOSPHATASE_2"/>
    <property type="match status" value="2"/>
</dbReference>
<organism evidence="4 5">
    <name type="scientific">Helobdella robusta</name>
    <name type="common">Californian leech</name>
    <dbReference type="NCBI Taxonomy" id="6412"/>
    <lineage>
        <taxon>Eukaryota</taxon>
        <taxon>Metazoa</taxon>
        <taxon>Spiralia</taxon>
        <taxon>Lophotrochozoa</taxon>
        <taxon>Annelida</taxon>
        <taxon>Clitellata</taxon>
        <taxon>Hirudinea</taxon>
        <taxon>Rhynchobdellida</taxon>
        <taxon>Glossiphoniidae</taxon>
        <taxon>Helobdella</taxon>
    </lineage>
</organism>
<dbReference type="PANTHER" id="PTHR19134">
    <property type="entry name" value="RECEPTOR-TYPE TYROSINE-PROTEIN PHOSPHATASE"/>
    <property type="match status" value="1"/>
</dbReference>
<dbReference type="EnsemblMetazoa" id="HelroT157165">
    <property type="protein sequence ID" value="HelroP157165"/>
    <property type="gene ID" value="HelroG157165"/>
</dbReference>
<proteinExistence type="predicted"/>
<evidence type="ECO:0000259" key="2">
    <source>
        <dbReference type="PROSITE" id="PS50056"/>
    </source>
</evidence>
<feature type="domain" description="Tyrosine specific protein phosphatases" evidence="2">
    <location>
        <begin position="199"/>
        <end position="270"/>
    </location>
</feature>
<evidence type="ECO:0008006" key="6">
    <source>
        <dbReference type="Google" id="ProtNLM"/>
    </source>
</evidence>
<sequence length="510" mass="59015">MLSHPPIQVSDFERHVQLMLAHDGILFAQEYESIEPGQQYMCENSELEVNKPKNRYENVLAYDHSRVILRSMDGGPAAAGIDYINANFVDGFRKQNAYIATQGPLPTTFTDFWKMLWEQRSSAIVMMTRVEENHKVRCHQYWPDKGSQMYGPFTVTLQDIVELAHYTIRTFVVSTREVQQFQFTSWPENGVPDNPMPLLLFMRRAKFLITPDSGPVIVNCSAGCGRSGVYIVVDSMLDRIKHSRTFDVYGHVTCLRCQRNYMVQTEDQYVFIHRALLAAVKYGNTEVPTRNFRSHYERLTRRMSAVGNLVYTDAAYVDSYMFQKSYILASSPHRETIENFWKMILNSKCQHIVTISDADDEKDDSICYWPLDRPLRFARFVVEFIDEYNKIDYFVRQFTVTVVETGLTVIVKQLHVTTWNERCLLAVAKEVQKIRQHKSKLNVTPITIHCSDGWGKSGVVATLLTIIERLQFEGVVDIFQTVYMARHQKPGFIANEVMLLSFLFYKSIIA</sequence>
<protein>
    <recommendedName>
        <fullName evidence="6">Protein-tyrosine-phosphatase</fullName>
    </recommendedName>
</protein>
<reference evidence="4" key="3">
    <citation type="submission" date="2015-06" db="UniProtKB">
        <authorList>
            <consortium name="EnsemblMetazoa"/>
        </authorList>
    </citation>
    <scope>IDENTIFICATION</scope>
</reference>
<dbReference type="GO" id="GO:0099560">
    <property type="term" value="P:synaptic membrane adhesion"/>
    <property type="evidence" value="ECO:0000318"/>
    <property type="project" value="GO_Central"/>
</dbReference>
<dbReference type="PANTHER" id="PTHR19134:SF542">
    <property type="entry name" value="RECEPTOR-TYPE TYROSINE-PROTEIN PHOSPHATASE S"/>
    <property type="match status" value="1"/>
</dbReference>
<dbReference type="InterPro" id="IPR003595">
    <property type="entry name" value="Tyr_Pase_cat"/>
</dbReference>
<dbReference type="InterPro" id="IPR050348">
    <property type="entry name" value="Protein-Tyr_Phosphatase"/>
</dbReference>
<dbReference type="PRINTS" id="PR00700">
    <property type="entry name" value="PRTYPHPHTASE"/>
</dbReference>
<dbReference type="InterPro" id="IPR000387">
    <property type="entry name" value="Tyr_Pase_dom"/>
</dbReference>
<dbReference type="CTD" id="20197674"/>
<dbReference type="eggNOG" id="KOG4228">
    <property type="taxonomic scope" value="Eukaryota"/>
</dbReference>
<evidence type="ECO:0000313" key="5">
    <source>
        <dbReference type="Proteomes" id="UP000015101"/>
    </source>
</evidence>
<accession>T1EM74</accession>
<dbReference type="EMBL" id="KB096716">
    <property type="protein sequence ID" value="ESO02753.1"/>
    <property type="molecule type" value="Genomic_DNA"/>
</dbReference>
<dbReference type="GO" id="GO:0004725">
    <property type="term" value="F:protein tyrosine phosphatase activity"/>
    <property type="evidence" value="ECO:0000318"/>
    <property type="project" value="GO_Central"/>
</dbReference>
<dbReference type="PROSITE" id="PS50055">
    <property type="entry name" value="TYR_PHOSPHATASE_PTP"/>
    <property type="match status" value="2"/>
</dbReference>
<dbReference type="InterPro" id="IPR000242">
    <property type="entry name" value="PTP_cat"/>
</dbReference>
<dbReference type="AlphaFoldDB" id="T1EM74"/>
<dbReference type="SUPFAM" id="SSF52799">
    <property type="entry name" value="(Phosphotyrosine protein) phosphatases II"/>
    <property type="match status" value="2"/>
</dbReference>
<dbReference type="Pfam" id="PF00102">
    <property type="entry name" value="Y_phosphatase"/>
    <property type="match status" value="2"/>
</dbReference>
<feature type="domain" description="Tyrosine-protein phosphatase" evidence="1">
    <location>
        <begin position="27"/>
        <end position="279"/>
    </location>
</feature>
<dbReference type="InParanoid" id="T1EM74"/>
<feature type="domain" description="Tyrosine specific protein phosphatases" evidence="2">
    <location>
        <begin position="425"/>
        <end position="500"/>
    </location>
</feature>
<gene>
    <name evidence="4" type="primary">20197674</name>
    <name evidence="3" type="ORF">HELRODRAFT_157165</name>
</gene>
<dbReference type="SMART" id="SM00194">
    <property type="entry name" value="PTPc"/>
    <property type="match status" value="2"/>
</dbReference>
<dbReference type="EMBL" id="AMQM01004835">
    <property type="status" value="NOT_ANNOTATED_CDS"/>
    <property type="molecule type" value="Genomic_DNA"/>
</dbReference>
<evidence type="ECO:0000259" key="1">
    <source>
        <dbReference type="PROSITE" id="PS50055"/>
    </source>
</evidence>
<dbReference type="Gene3D" id="3.90.190.10">
    <property type="entry name" value="Protein tyrosine phosphatase superfamily"/>
    <property type="match status" value="2"/>
</dbReference>
<dbReference type="HOGENOM" id="CLU_001645_8_0_1"/>
<dbReference type="STRING" id="6412.T1EM74"/>
<name>T1EM74_HELRO</name>
<dbReference type="GeneID" id="20197674"/>
<dbReference type="EMBL" id="AMQM01004836">
    <property type="status" value="NOT_ANNOTATED_CDS"/>
    <property type="molecule type" value="Genomic_DNA"/>
</dbReference>
<dbReference type="SMART" id="SM00404">
    <property type="entry name" value="PTPc_motif"/>
    <property type="match status" value="2"/>
</dbReference>
<dbReference type="CDD" id="cd00047">
    <property type="entry name" value="PTPc"/>
    <property type="match status" value="1"/>
</dbReference>
<reference evidence="3 5" key="2">
    <citation type="journal article" date="2013" name="Nature">
        <title>Insights into bilaterian evolution from three spiralian genomes.</title>
        <authorList>
            <person name="Simakov O."/>
            <person name="Marletaz F."/>
            <person name="Cho S.J."/>
            <person name="Edsinger-Gonzales E."/>
            <person name="Havlak P."/>
            <person name="Hellsten U."/>
            <person name="Kuo D.H."/>
            <person name="Larsson T."/>
            <person name="Lv J."/>
            <person name="Arendt D."/>
            <person name="Savage R."/>
            <person name="Osoegawa K."/>
            <person name="de Jong P."/>
            <person name="Grimwood J."/>
            <person name="Chapman J.A."/>
            <person name="Shapiro H."/>
            <person name="Aerts A."/>
            <person name="Otillar R.P."/>
            <person name="Terry A.Y."/>
            <person name="Boore J.L."/>
            <person name="Grigoriev I.V."/>
            <person name="Lindberg D.R."/>
            <person name="Seaver E.C."/>
            <person name="Weisblat D.A."/>
            <person name="Putnam N.H."/>
            <person name="Rokhsar D.S."/>
        </authorList>
    </citation>
    <scope>NUCLEOTIDE SEQUENCE</scope>
</reference>
<keyword evidence="5" id="KW-1185">Reference proteome</keyword>
<dbReference type="InterPro" id="IPR029021">
    <property type="entry name" value="Prot-tyrosine_phosphatase-like"/>
</dbReference>
<dbReference type="Proteomes" id="UP000015101">
    <property type="component" value="Unassembled WGS sequence"/>
</dbReference>
<dbReference type="FunFam" id="3.90.190.10:FF:000088">
    <property type="entry name" value="Receptor protein-tyrosine phosphatase LAR"/>
    <property type="match status" value="1"/>
</dbReference>
<reference evidence="5" key="1">
    <citation type="submission" date="2012-12" db="EMBL/GenBank/DDBJ databases">
        <authorList>
            <person name="Hellsten U."/>
            <person name="Grimwood J."/>
            <person name="Chapman J.A."/>
            <person name="Shapiro H."/>
            <person name="Aerts A."/>
            <person name="Otillar R.P."/>
            <person name="Terry A.Y."/>
            <person name="Boore J.L."/>
            <person name="Simakov O."/>
            <person name="Marletaz F."/>
            <person name="Cho S.-J."/>
            <person name="Edsinger-Gonzales E."/>
            <person name="Havlak P."/>
            <person name="Kuo D.-H."/>
            <person name="Larsson T."/>
            <person name="Lv J."/>
            <person name="Arendt D."/>
            <person name="Savage R."/>
            <person name="Osoegawa K."/>
            <person name="de Jong P."/>
            <person name="Lindberg D.R."/>
            <person name="Seaver E.C."/>
            <person name="Weisblat D.A."/>
            <person name="Putnam N.H."/>
            <person name="Grigoriev I.V."/>
            <person name="Rokhsar D.S."/>
        </authorList>
    </citation>
    <scope>NUCLEOTIDE SEQUENCE</scope>
</reference>
<evidence type="ECO:0000313" key="3">
    <source>
        <dbReference type="EMBL" id="ESO02753.1"/>
    </source>
</evidence>
<dbReference type="RefSeq" id="XP_009018967.1">
    <property type="nucleotide sequence ID" value="XM_009020719.1"/>
</dbReference>
<dbReference type="GO" id="GO:0007165">
    <property type="term" value="P:signal transduction"/>
    <property type="evidence" value="ECO:0000318"/>
    <property type="project" value="GO_Central"/>
</dbReference>
<feature type="domain" description="Tyrosine-protein phosphatase" evidence="1">
    <location>
        <begin position="311"/>
        <end position="510"/>
    </location>
</feature>
<dbReference type="OMA" id="QHIVTIS"/>
<dbReference type="OrthoDB" id="10253954at2759"/>
<dbReference type="KEGG" id="hro:HELRODRAFT_157165"/>